<keyword evidence="13" id="KW-1185">Reference proteome</keyword>
<evidence type="ECO:0000256" key="2">
    <source>
        <dbReference type="ARBA" id="ARBA00022525"/>
    </source>
</evidence>
<evidence type="ECO:0000256" key="6">
    <source>
        <dbReference type="ARBA" id="ARBA00023157"/>
    </source>
</evidence>
<evidence type="ECO:0000256" key="3">
    <source>
        <dbReference type="ARBA" id="ARBA00022729"/>
    </source>
</evidence>
<dbReference type="PROSITE" id="PS51233">
    <property type="entry name" value="VWFD"/>
    <property type="match status" value="3"/>
</dbReference>
<proteinExistence type="predicted"/>
<keyword evidence="2" id="KW-0964">Secreted</keyword>
<dbReference type="Proteomes" id="UP000694380">
    <property type="component" value="Unplaced"/>
</dbReference>
<dbReference type="GeneTree" id="ENSGT00940000156076"/>
<feature type="domain" description="VWFD" evidence="11">
    <location>
        <begin position="360"/>
        <end position="522"/>
    </location>
</feature>
<dbReference type="InterPro" id="IPR002919">
    <property type="entry name" value="TIL_dom"/>
</dbReference>
<dbReference type="SMART" id="SM00214">
    <property type="entry name" value="VWC"/>
    <property type="match status" value="2"/>
</dbReference>
<comment type="subunit">
    <text evidence="9">Homomultimer; disulfide-linked. The N- and C-terminus mediate their assembly into higher order structures to form filaments. The CTCK domains of two polypeptides associate in the endoplasmic reticulum to generate intermolecularly disulfide-bonded dimers. These dimers progress to the Golgi apparatus, which is a more acidic environment than the endoplasmic reticulum. Under acidic conditions, the N-termini form non-covalent intermolecular interactions that juxtapose assemblies from different CTCK-linked dimers to produce long, disulfide-linked polymers that remain highly compact until secretion.</text>
</comment>
<reference evidence="12" key="1">
    <citation type="submission" date="2025-08" db="UniProtKB">
        <authorList>
            <consortium name="Ensembl"/>
        </authorList>
    </citation>
    <scope>IDENTIFICATION</scope>
</reference>
<dbReference type="GO" id="GO:0031012">
    <property type="term" value="C:extracellular matrix"/>
    <property type="evidence" value="ECO:0007669"/>
    <property type="project" value="TreeGrafter"/>
</dbReference>
<dbReference type="SMART" id="SM00215">
    <property type="entry name" value="VWC_out"/>
    <property type="match status" value="2"/>
</dbReference>
<accession>A0A8C3FKA3</accession>
<dbReference type="Pfam" id="PF01826">
    <property type="entry name" value="TIL"/>
    <property type="match status" value="2"/>
</dbReference>
<dbReference type="Pfam" id="PF08742">
    <property type="entry name" value="C8"/>
    <property type="match status" value="3"/>
</dbReference>
<sequence length="1742" mass="189672">VRFTGNPAHNGRVCSTWGNFHFKTFDGDIFHFPGLCNYVFASHCKSAYEDFNIQIRRTMLESSPVINHITLKLDGMVIELTSDSIVVNGNPQSGILIGRSSSYLKITAKMGLVFMWNQLDGLLVELDKKYANQTCGLCGDFNGIPIYNEFTSNNIKLTDVQFGNMQKMDGPTEQCEDPTSSSLSNCSNEFSAICQRVLTGEAFVSCNALVDVQDYIDSCVQDLCRCDESMRDFCICNTFAEYSRQCAHAGGQPLNWRTKELCNKTCPYNMQHEECGSPCANTCTNPERSALCEDHCTDGCVCPPGTVSDDINSSGCIPLSECHCTYKGETYSPGASFASQCTSCTCTGGQWSCVSLSCPGTCSIEGGSHISTFDEKRYSFFGDCSYILTKLCDSDSFTVLGEVRKCGLTDTETCLKGVAISIGGGQTVRSKNRYPTFANVTIFRPSSFFIIVQTNFGLQVQIQLVPIMQLFVNLDPSHKGQTCGLCGNFNNIQADDFKATSGVVEGTAAAFANTWKIQGDCPNVKNIFENPCTLSIENEKYAQHWCGLLTDTQGPFAECHSTVNPDVYHTNCLFDTCNCEKSEDCMCAALSTYVRACAAKGVLLNGWRTNVCTITSCPKSLTYSYVVSSCQPTCRSLSEPDVTCNIKFTPVDGCTCANGTYMDENGKCVPATSCPCYYKGSVLPSGEVVHDNVCAAPMVYFDCSNVTAGTIGSECQKSCQTLDMGCYSTQCVSGCVCPNGLVSDGKGGCVAAGECPCVHNDASYNPGETIKVNCNTCTCKNRMWQCTNEPCLATCSVYGDGHYITFDGKRFSFSGDCEYTLVQDYCGKNSTSLGTFRVITENIPCGTTGTTCSKAIKVFLGNYELVLSDGKFEVIEKVRGGEVPYKVRYMGIYMVIDTNNGLILMWDKKTSIFIKLSPDFKGQVCGLCGNYDGNGINDFTTRSQSVVGDVLEFGNSWKVSPTCPDAKSNKDPCTANPYRNSWAQKQCSIINSKVFAACHSQVEPNEYYEACVTDACACDTGGDCECFCTAVASYAQACNEAGICVAWRTPSICPLFCDYYNPQGECEWHYKPCGSPCMKTCRNRSGKCLHESSVNITLFVTAGCYPKCPENKPYFDEDDMECVDSCGCYDTKGKYYKPGTPIRSEENLLNFHSFCFLTTVTPTTSVCVREVCQWSQWYDVSYPGSGINDGDFDTFDNLRAKGYKVCKAPKAVECRSEKFPNTPLNELEQKVECSTTRGLICYNKDQHQMICDNFQIKILCCSFVPCEYTTPATTTPAETTTPITKTTTPETTVTGISSTTTALPTTTESKTTTLSTSTMTSKTPSTSPVTETTKIPTTSPIPTTTGTTTSSTTKCQPTCTWSKWFDVDFPSSGPKEGDIETYNNIRAAGEIICGKPENIQCRAENYPDISIDQIGQVVQCDANFGLVCKNEDQIGKFKMCFNYQIRVFCCEENPNCPTATTSIMPTTTRTPTTTVTETTTRVTTSTKPTVTQTPETTTSETTPITTTKGPSTSTSTTGTTTLPPTGVITTSPISTASPTTTIVETTTTGTTGSRSTTGTTTLPTTEIPTTSPIPTTTGTTTSSTTKCQPTCTWSKWFDVDFPSSGPKEGDIETYNNIRAAGEIICGKPENIQCRAENYPDISIDQIGQVVQCDANFGLVCKNEDQIGKFKMCFNYQIRVLCCDENVNCPVTTSILPTMPTRVTTPTISSTQTGTTEVTMTTTHCFCQIEDAVYASGKSLTIY</sequence>
<evidence type="ECO:0000256" key="9">
    <source>
        <dbReference type="ARBA" id="ARBA00063950"/>
    </source>
</evidence>
<dbReference type="GO" id="GO:0002281">
    <property type="term" value="P:macrophage activation involved in immune response"/>
    <property type="evidence" value="ECO:0007669"/>
    <property type="project" value="UniProtKB-ARBA"/>
</dbReference>
<dbReference type="Ensembl" id="ENSCPBT00000011924.1">
    <property type="protein sequence ID" value="ENSCPBP00000009928.1"/>
    <property type="gene ID" value="ENSCPBG00000007641.1"/>
</dbReference>
<feature type="domain" description="VWFD" evidence="11">
    <location>
        <begin position="12"/>
        <end position="176"/>
    </location>
</feature>
<dbReference type="InterPro" id="IPR058753">
    <property type="entry name" value="TIL_OTOGL_Mucin"/>
</dbReference>
<dbReference type="Pfam" id="PF00094">
    <property type="entry name" value="VWD"/>
    <property type="match status" value="3"/>
</dbReference>
<dbReference type="PANTHER" id="PTHR11339:SF408">
    <property type="entry name" value="MUCIN-5B"/>
    <property type="match status" value="1"/>
</dbReference>
<feature type="domain" description="VWFD" evidence="11">
    <location>
        <begin position="793"/>
        <end position="964"/>
    </location>
</feature>
<dbReference type="PANTHER" id="PTHR11339">
    <property type="entry name" value="EXTRACELLULAR MATRIX GLYCOPROTEIN RELATED"/>
    <property type="match status" value="1"/>
</dbReference>
<keyword evidence="5" id="KW-0186">Copper</keyword>
<dbReference type="GO" id="GO:0042632">
    <property type="term" value="P:cholesterol homeostasis"/>
    <property type="evidence" value="ECO:0007669"/>
    <property type="project" value="UniProtKB-ARBA"/>
</dbReference>
<protein>
    <recommendedName>
        <fullName evidence="11">VWFD domain-containing protein</fullName>
    </recommendedName>
</protein>
<dbReference type="Pfam" id="PF13330">
    <property type="entry name" value="Mucin2_WxxW"/>
    <property type="match status" value="3"/>
</dbReference>
<feature type="region of interest" description="Disordered" evidence="10">
    <location>
        <begin position="1274"/>
        <end position="1349"/>
    </location>
</feature>
<dbReference type="InterPro" id="IPR036084">
    <property type="entry name" value="Ser_inhib-like_sf"/>
</dbReference>
<dbReference type="FunFam" id="2.10.25.10:FF:000153">
    <property type="entry name" value="MUC5B isoform 1"/>
    <property type="match status" value="1"/>
</dbReference>
<comment type="function">
    <text evidence="8">Ovomucin, the glycoprotein responsible for the gel properties of egg white, is composed for 2 subunits, alpha-ovomucin/MUC5B and beta-ovomucin/MUC6.</text>
</comment>
<dbReference type="GO" id="GO:0046790">
    <property type="term" value="F:virion binding"/>
    <property type="evidence" value="ECO:0007669"/>
    <property type="project" value="UniProtKB-ARBA"/>
</dbReference>
<evidence type="ECO:0000313" key="13">
    <source>
        <dbReference type="Proteomes" id="UP000694380"/>
    </source>
</evidence>
<dbReference type="GO" id="GO:0005615">
    <property type="term" value="C:extracellular space"/>
    <property type="evidence" value="ECO:0007669"/>
    <property type="project" value="Ensembl"/>
</dbReference>
<organism evidence="12 13">
    <name type="scientific">Chrysemys picta bellii</name>
    <name type="common">Western painted turtle</name>
    <name type="synonym">Emys bellii</name>
    <dbReference type="NCBI Taxonomy" id="8478"/>
    <lineage>
        <taxon>Eukaryota</taxon>
        <taxon>Metazoa</taxon>
        <taxon>Chordata</taxon>
        <taxon>Craniata</taxon>
        <taxon>Vertebrata</taxon>
        <taxon>Euteleostomi</taxon>
        <taxon>Archelosauria</taxon>
        <taxon>Testudinata</taxon>
        <taxon>Testudines</taxon>
        <taxon>Cryptodira</taxon>
        <taxon>Durocryptodira</taxon>
        <taxon>Testudinoidea</taxon>
        <taxon>Emydidae</taxon>
        <taxon>Chrysemys</taxon>
    </lineage>
</organism>
<evidence type="ECO:0000256" key="10">
    <source>
        <dbReference type="SAM" id="MobiDB-lite"/>
    </source>
</evidence>
<dbReference type="Pfam" id="PF25962">
    <property type="entry name" value="TIL_OTOGL_Mucin"/>
    <property type="match status" value="1"/>
</dbReference>
<dbReference type="FunFam" id="2.10.25.10:FF:000674">
    <property type="entry name" value="Mucin-2"/>
    <property type="match status" value="1"/>
</dbReference>
<evidence type="ECO:0000256" key="5">
    <source>
        <dbReference type="ARBA" id="ARBA00023008"/>
    </source>
</evidence>
<dbReference type="InterPro" id="IPR050780">
    <property type="entry name" value="Mucin_vWF_Thrombospondin_sf"/>
</dbReference>
<comment type="subcellular location">
    <subcellularLocation>
        <location evidence="1">Secreted</location>
    </subcellularLocation>
</comment>
<dbReference type="InterPro" id="IPR025155">
    <property type="entry name" value="WxxW_domain"/>
</dbReference>
<dbReference type="GO" id="GO:0036438">
    <property type="term" value="P:maintenance of lens transparency"/>
    <property type="evidence" value="ECO:0007669"/>
    <property type="project" value="Ensembl"/>
</dbReference>
<keyword evidence="6" id="KW-1015">Disulfide bond</keyword>
<dbReference type="Gene3D" id="2.10.25.10">
    <property type="entry name" value="Laminin"/>
    <property type="match status" value="3"/>
</dbReference>
<keyword evidence="4" id="KW-0677">Repeat</keyword>
<dbReference type="SMART" id="SM00832">
    <property type="entry name" value="C8"/>
    <property type="match status" value="3"/>
</dbReference>
<dbReference type="GO" id="GO:0030299">
    <property type="term" value="P:intestinal cholesterol absorption"/>
    <property type="evidence" value="ECO:0007669"/>
    <property type="project" value="UniProtKB-ARBA"/>
</dbReference>
<keyword evidence="7" id="KW-0325">Glycoprotein</keyword>
<reference evidence="12" key="2">
    <citation type="submission" date="2025-09" db="UniProtKB">
        <authorList>
            <consortium name="Ensembl"/>
        </authorList>
    </citation>
    <scope>IDENTIFICATION</scope>
</reference>
<dbReference type="InterPro" id="IPR014853">
    <property type="entry name" value="VWF/SSPO/ZAN-like_Cys-rich_dom"/>
</dbReference>
<dbReference type="SUPFAM" id="SSF57567">
    <property type="entry name" value="Serine protease inhibitors"/>
    <property type="match status" value="3"/>
</dbReference>
<dbReference type="SMART" id="SM00216">
    <property type="entry name" value="VWD"/>
    <property type="match status" value="3"/>
</dbReference>
<evidence type="ECO:0000259" key="11">
    <source>
        <dbReference type="PROSITE" id="PS51233"/>
    </source>
</evidence>
<name>A0A8C3FKA3_CHRPI</name>
<dbReference type="InterPro" id="IPR001007">
    <property type="entry name" value="VWF_dom"/>
</dbReference>
<dbReference type="CDD" id="cd19941">
    <property type="entry name" value="TIL"/>
    <property type="match status" value="3"/>
</dbReference>
<evidence type="ECO:0000256" key="8">
    <source>
        <dbReference type="ARBA" id="ARBA00054401"/>
    </source>
</evidence>
<dbReference type="FunFam" id="2.10.25.10:FF:000414">
    <property type="entry name" value="von Willebrand factor"/>
    <property type="match status" value="1"/>
</dbReference>
<evidence type="ECO:0000313" key="12">
    <source>
        <dbReference type="Ensembl" id="ENSCPBP00000009928.1"/>
    </source>
</evidence>
<evidence type="ECO:0000256" key="1">
    <source>
        <dbReference type="ARBA" id="ARBA00004613"/>
    </source>
</evidence>
<keyword evidence="3" id="KW-0732">Signal</keyword>
<evidence type="ECO:0000256" key="7">
    <source>
        <dbReference type="ARBA" id="ARBA00023180"/>
    </source>
</evidence>
<dbReference type="InterPro" id="IPR001846">
    <property type="entry name" value="VWF_type-D"/>
</dbReference>
<dbReference type="OMA" id="CPGGHDM"/>
<evidence type="ECO:0000256" key="4">
    <source>
        <dbReference type="ARBA" id="ARBA00022737"/>
    </source>
</evidence>
<feature type="region of interest" description="Disordered" evidence="10">
    <location>
        <begin position="1461"/>
        <end position="1582"/>
    </location>
</feature>